<keyword evidence="3 6" id="KW-1133">Transmembrane helix</keyword>
<dbReference type="GO" id="GO:0009306">
    <property type="term" value="P:protein secretion"/>
    <property type="evidence" value="ECO:0007669"/>
    <property type="project" value="InterPro"/>
</dbReference>
<feature type="coiled-coil region" evidence="5">
    <location>
        <begin position="261"/>
        <end position="288"/>
    </location>
</feature>
<evidence type="ECO:0000256" key="2">
    <source>
        <dbReference type="ARBA" id="ARBA00022692"/>
    </source>
</evidence>
<dbReference type="PANTHER" id="PTHR36985">
    <property type="entry name" value="TRANSLOCATION AND ASSEMBLY MODULE SUBUNIT TAMB"/>
    <property type="match status" value="1"/>
</dbReference>
<evidence type="ECO:0000256" key="6">
    <source>
        <dbReference type="SAM" id="Phobius"/>
    </source>
</evidence>
<keyword evidence="5" id="KW-0175">Coiled coil</keyword>
<comment type="subcellular location">
    <subcellularLocation>
        <location evidence="1">Membrane</location>
        <topology evidence="1">Single-pass membrane protein</topology>
    </subcellularLocation>
</comment>
<evidence type="ECO:0000256" key="3">
    <source>
        <dbReference type="ARBA" id="ARBA00022989"/>
    </source>
</evidence>
<name>A0A5J4R4V6_9ZZZZ</name>
<protein>
    <recommendedName>
        <fullName evidence="7">Translocation and assembly module TamB C-terminal domain-containing protein</fullName>
    </recommendedName>
</protein>
<accession>A0A5J4R4V6</accession>
<sequence>MTISLHSRMKQKRRIKRIARILLCPLLFFIVLILSLYFPPIQNFLREKAVIYASETSGMEIGIRRIDLRFPFNFVVHDVKIVQAADTLFTLDRINARMRILPLLRGKIEIQGVTMQGVNIHLTNQTPGMQLTGNVGRFYIRNNALNIQDKMALISRTELSNTQLRLILSNEFFEKTDTTAMNWRLMFGSFKLKNVSFDIQLPDDSLHLDTHIQTATVTNAETDFGKQLYHLSSLTLKASSVNYDAGQMEVKKAFDPLHIALQNIEMELDSLMSRNEEVRALIRNLSMQERSGLRIASTTGQLYVNSSRIDIPHFSVSTPHSHIELEAQIPLHTKEKTVKCPLNIRLDASIGKQDVMYFTADLSDSFNRLYPNHPLLIQTTITGNADTVYIPRLSAELPTAFSLTGGGELQNPMNDSIRLGDIHWQMKADNLNFLTRLVSNDHSIVIPPNMILAVKTAIKGTQYDAALRMKDEKGSLNLNAGYNTTTESYYANLNIDALRMDHFLPEDSLYALTATLTAKGEKTDFTSSHAWASLHASITDLQYGRLRFSGINLDSSLKKTVLTAQLTSNNPLLSMNVDAEYHLADRRDNIKINMDVAQMDLYRMRIIPHPLKTPVAFTMEAEAKRDSIRVSLAAGDMSFRFRSRNSLKQLIEKSIDSADILSKQIKAKRLNHGELRQALPSAGLTIRAGKNNPFRQLLEANNISYQSLAVNFVATPSLGINGRASIDALKIDTLRLDTILLAIKQDTTHLSIRGGIANNRNNPHWVFKSSITGEIRSNDAELMLEYENKKGEKGILLGVNIRPTRNAIQIKFIPEEPIVAFRKFHFSRHNRISIRDNFHVTADVEMLDKDGMGVRIHSLRDTTALQNLDIEIRKIRLAELSSLPYFPQFTGEFSADANYKQTSDFKQISVEAVVKSLTYEQQPIGDMGLGFTWLPNDTDTHYINTYLSCNKEEVLTANGTYRNNEQGHIDAKAELEHFPLQIINAFIPNGMATLSGDIDGEVHATGIPSRPSINGKLILDSVSVDTHQYGARFNFDDRAVQIKDNLLEFDDFAIYTTSNNPFTIKGFINFQNIRRPWADLTMRANNYTLLNARRTRESLLYGKVLVDVNSTIKGPLEALVMRGNMNIRGNTDATYVLTDSPLSVQDRLGGLVTFTSFADTLSHGKEEVQPVSLRGLDVLTTIHIDQAVRLKVDLSADRNSRLELEGGGDLSFQYTSQGNKMLNGRYTLRKGLMRYSFPVIPLKDFNIENGSYVEWAGDITNPHLALKATERIRTSVMREDGSSRMVSFDVSIEIKNRLEDLILNFDLETPDDMTIQNQLTMMSPEERN</sequence>
<feature type="non-terminal residue" evidence="8">
    <location>
        <position position="1328"/>
    </location>
</feature>
<dbReference type="PANTHER" id="PTHR36985:SF1">
    <property type="entry name" value="TRANSLOCATION AND ASSEMBLY MODULE SUBUNIT TAMB"/>
    <property type="match status" value="1"/>
</dbReference>
<keyword evidence="2 6" id="KW-0812">Transmembrane</keyword>
<dbReference type="InterPro" id="IPR007452">
    <property type="entry name" value="TamB_C"/>
</dbReference>
<feature type="domain" description="Translocation and assembly module TamB C-terminal" evidence="7">
    <location>
        <begin position="1057"/>
        <end position="1314"/>
    </location>
</feature>
<evidence type="ECO:0000259" key="7">
    <source>
        <dbReference type="Pfam" id="PF04357"/>
    </source>
</evidence>
<organism evidence="8">
    <name type="scientific">termite gut metagenome</name>
    <dbReference type="NCBI Taxonomy" id="433724"/>
    <lineage>
        <taxon>unclassified sequences</taxon>
        <taxon>metagenomes</taxon>
        <taxon>organismal metagenomes</taxon>
    </lineage>
</organism>
<comment type="caution">
    <text evidence="8">The sequence shown here is derived from an EMBL/GenBank/DDBJ whole genome shotgun (WGS) entry which is preliminary data.</text>
</comment>
<dbReference type="EMBL" id="SNRY01001840">
    <property type="protein sequence ID" value="KAA6328324.1"/>
    <property type="molecule type" value="Genomic_DNA"/>
</dbReference>
<keyword evidence="4 6" id="KW-0472">Membrane</keyword>
<reference evidence="8" key="1">
    <citation type="submission" date="2019-03" db="EMBL/GenBank/DDBJ databases">
        <title>Single cell metagenomics reveals metabolic interactions within the superorganism composed of flagellate Streblomastix strix and complex community of Bacteroidetes bacteria on its surface.</title>
        <authorList>
            <person name="Treitli S.C."/>
            <person name="Kolisko M."/>
            <person name="Husnik F."/>
            <person name="Keeling P."/>
            <person name="Hampl V."/>
        </authorList>
    </citation>
    <scope>NUCLEOTIDE SEQUENCE</scope>
    <source>
        <strain evidence="8">STM</strain>
    </source>
</reference>
<evidence type="ECO:0000256" key="1">
    <source>
        <dbReference type="ARBA" id="ARBA00004167"/>
    </source>
</evidence>
<dbReference type="GO" id="GO:0005886">
    <property type="term" value="C:plasma membrane"/>
    <property type="evidence" value="ECO:0007669"/>
    <property type="project" value="InterPro"/>
</dbReference>
<feature type="transmembrane region" description="Helical" evidence="6">
    <location>
        <begin position="21"/>
        <end position="38"/>
    </location>
</feature>
<gene>
    <name evidence="8" type="ORF">EZS27_022764</name>
</gene>
<proteinExistence type="predicted"/>
<dbReference type="Pfam" id="PF04357">
    <property type="entry name" value="TamB"/>
    <property type="match status" value="1"/>
</dbReference>
<evidence type="ECO:0000256" key="4">
    <source>
        <dbReference type="ARBA" id="ARBA00023136"/>
    </source>
</evidence>
<evidence type="ECO:0000313" key="8">
    <source>
        <dbReference type="EMBL" id="KAA6328324.1"/>
    </source>
</evidence>
<evidence type="ECO:0000256" key="5">
    <source>
        <dbReference type="SAM" id="Coils"/>
    </source>
</evidence>